<feature type="transmembrane region" description="Helical" evidence="10">
    <location>
        <begin position="16"/>
        <end position="38"/>
    </location>
</feature>
<keyword evidence="10" id="KW-0479">Metal-binding</keyword>
<keyword evidence="10" id="KW-0406">Ion transport</keyword>
<proteinExistence type="inferred from homology"/>
<keyword evidence="3 10" id="KW-0812">Transmembrane</keyword>
<accession>A0ABN3E638</accession>
<keyword evidence="12" id="KW-1185">Reference proteome</keyword>
<feature type="binding site" evidence="10">
    <location>
        <position position="87"/>
    </location>
    <ligand>
        <name>Na(+)</name>
        <dbReference type="ChEBI" id="CHEBI:29101"/>
        <note>structural</note>
    </ligand>
</feature>
<gene>
    <name evidence="10" type="primary">fluC</name>
    <name evidence="10" type="synonym">crcB</name>
    <name evidence="11" type="ORF">GCM10010430_35180</name>
</gene>
<evidence type="ECO:0000313" key="12">
    <source>
        <dbReference type="Proteomes" id="UP001500305"/>
    </source>
</evidence>
<evidence type="ECO:0000256" key="5">
    <source>
        <dbReference type="ARBA" id="ARBA00023136"/>
    </source>
</evidence>
<reference evidence="11 12" key="1">
    <citation type="journal article" date="2019" name="Int. J. Syst. Evol. Microbiol.">
        <title>The Global Catalogue of Microorganisms (GCM) 10K type strain sequencing project: providing services to taxonomists for standard genome sequencing and annotation.</title>
        <authorList>
            <consortium name="The Broad Institute Genomics Platform"/>
            <consortium name="The Broad Institute Genome Sequencing Center for Infectious Disease"/>
            <person name="Wu L."/>
            <person name="Ma J."/>
        </authorList>
    </citation>
    <scope>NUCLEOTIDE SEQUENCE [LARGE SCALE GENOMIC DNA]</scope>
    <source>
        <strain evidence="11 12">JCM 7356</strain>
    </source>
</reference>
<comment type="subcellular location">
    <subcellularLocation>
        <location evidence="1 10">Cell membrane</location>
        <topology evidence="1 10">Multi-pass membrane protein</topology>
    </subcellularLocation>
</comment>
<evidence type="ECO:0000256" key="7">
    <source>
        <dbReference type="ARBA" id="ARBA00035120"/>
    </source>
</evidence>
<protein>
    <recommendedName>
        <fullName evidence="10">Fluoride-specific ion channel FluC</fullName>
    </recommendedName>
</protein>
<evidence type="ECO:0000256" key="4">
    <source>
        <dbReference type="ARBA" id="ARBA00022989"/>
    </source>
</evidence>
<evidence type="ECO:0000313" key="11">
    <source>
        <dbReference type="EMBL" id="GAA2249446.1"/>
    </source>
</evidence>
<dbReference type="NCBIfam" id="TIGR00494">
    <property type="entry name" value="crcB"/>
    <property type="match status" value="1"/>
</dbReference>
<comment type="caution">
    <text evidence="11">The sequence shown here is derived from an EMBL/GenBank/DDBJ whole genome shotgun (WGS) entry which is preliminary data.</text>
</comment>
<keyword evidence="5 10" id="KW-0472">Membrane</keyword>
<dbReference type="InterPro" id="IPR003691">
    <property type="entry name" value="FluC"/>
</dbReference>
<sequence>MQVKRRPPVLRGQGPAVAVVALGGMLGSAVRYAAGLLWPTAPTAFPWTTLVVNVVGCAVIGAFLVQITEGRTPHPLLRPFFGTGVLGGFTTFSTYAVDVRRLVGHGQTAQGLAYLAGTLLAALAAVWGASALTRRLRAVWQTRGAARAGLWAESPAGEGEPRESDRSAE</sequence>
<feature type="transmembrane region" description="Helical" evidence="10">
    <location>
        <begin position="77"/>
        <end position="97"/>
    </location>
</feature>
<keyword evidence="4 10" id="KW-1133">Transmembrane helix</keyword>
<feature type="transmembrane region" description="Helical" evidence="10">
    <location>
        <begin position="44"/>
        <end position="65"/>
    </location>
</feature>
<evidence type="ECO:0000256" key="2">
    <source>
        <dbReference type="ARBA" id="ARBA00022475"/>
    </source>
</evidence>
<evidence type="ECO:0000256" key="3">
    <source>
        <dbReference type="ARBA" id="ARBA00022692"/>
    </source>
</evidence>
<dbReference type="RefSeq" id="WP_344637349.1">
    <property type="nucleotide sequence ID" value="NZ_BAAATR010000014.1"/>
</dbReference>
<feature type="transmembrane region" description="Helical" evidence="10">
    <location>
        <begin position="112"/>
        <end position="133"/>
    </location>
</feature>
<evidence type="ECO:0000256" key="10">
    <source>
        <dbReference type="HAMAP-Rule" id="MF_00454"/>
    </source>
</evidence>
<name>A0ABN3E638_9ACTN</name>
<dbReference type="Pfam" id="PF02537">
    <property type="entry name" value="CRCB"/>
    <property type="match status" value="1"/>
</dbReference>
<evidence type="ECO:0000256" key="8">
    <source>
        <dbReference type="ARBA" id="ARBA00035585"/>
    </source>
</evidence>
<dbReference type="EMBL" id="BAAATR010000014">
    <property type="protein sequence ID" value="GAA2249446.1"/>
    <property type="molecule type" value="Genomic_DNA"/>
</dbReference>
<comment type="similarity">
    <text evidence="7 10">Belongs to the fluoride channel Fluc/FEX (TC 1.A.43) family.</text>
</comment>
<keyword evidence="10" id="KW-0915">Sodium</keyword>
<evidence type="ECO:0000256" key="6">
    <source>
        <dbReference type="ARBA" id="ARBA00023303"/>
    </source>
</evidence>
<comment type="catalytic activity">
    <reaction evidence="8">
        <text>fluoride(in) = fluoride(out)</text>
        <dbReference type="Rhea" id="RHEA:76159"/>
        <dbReference type="ChEBI" id="CHEBI:17051"/>
    </reaction>
    <physiologicalReaction direction="left-to-right" evidence="8">
        <dbReference type="Rhea" id="RHEA:76160"/>
    </physiologicalReaction>
</comment>
<dbReference type="PANTHER" id="PTHR28259:SF1">
    <property type="entry name" value="FLUORIDE EXPORT PROTEIN 1-RELATED"/>
    <property type="match status" value="1"/>
</dbReference>
<feature type="binding site" evidence="10">
    <location>
        <position position="90"/>
    </location>
    <ligand>
        <name>Na(+)</name>
        <dbReference type="ChEBI" id="CHEBI:29101"/>
        <note>structural</note>
    </ligand>
</feature>
<keyword evidence="10" id="KW-0813">Transport</keyword>
<comment type="function">
    <text evidence="9 10">Fluoride-specific ion channel. Important for reducing fluoride concentration in the cell, thus reducing its toxicity.</text>
</comment>
<organism evidence="11 12">
    <name type="scientific">Kitasatospora cystarginea</name>
    <dbReference type="NCBI Taxonomy" id="58350"/>
    <lineage>
        <taxon>Bacteria</taxon>
        <taxon>Bacillati</taxon>
        <taxon>Actinomycetota</taxon>
        <taxon>Actinomycetes</taxon>
        <taxon>Kitasatosporales</taxon>
        <taxon>Streptomycetaceae</taxon>
        <taxon>Kitasatospora</taxon>
    </lineage>
</organism>
<dbReference type="PANTHER" id="PTHR28259">
    <property type="entry name" value="FLUORIDE EXPORT PROTEIN 1-RELATED"/>
    <property type="match status" value="1"/>
</dbReference>
<dbReference type="HAMAP" id="MF_00454">
    <property type="entry name" value="FluC"/>
    <property type="match status" value="1"/>
</dbReference>
<evidence type="ECO:0000256" key="9">
    <source>
        <dbReference type="ARBA" id="ARBA00049940"/>
    </source>
</evidence>
<comment type="activity regulation">
    <text evidence="10">Na(+) is not transported, but it plays an essential structural role and its presence is essential for fluoride channel function.</text>
</comment>
<dbReference type="Proteomes" id="UP001500305">
    <property type="component" value="Unassembled WGS sequence"/>
</dbReference>
<evidence type="ECO:0000256" key="1">
    <source>
        <dbReference type="ARBA" id="ARBA00004651"/>
    </source>
</evidence>
<keyword evidence="6 10" id="KW-0407">Ion channel</keyword>
<keyword evidence="2 10" id="KW-1003">Cell membrane</keyword>